<accession>A0ACC1UAI5</accession>
<keyword evidence="2" id="KW-1185">Reference proteome</keyword>
<comment type="caution">
    <text evidence="1">The sequence shown here is derived from an EMBL/GenBank/DDBJ whole genome shotgun (WGS) entry which is preliminary data.</text>
</comment>
<protein>
    <submittedName>
        <fullName evidence="1">Uncharacterized protein</fullName>
    </submittedName>
</protein>
<proteinExistence type="predicted"/>
<evidence type="ECO:0000313" key="2">
    <source>
        <dbReference type="Proteomes" id="UP001163835"/>
    </source>
</evidence>
<dbReference type="EMBL" id="MU794976">
    <property type="protein sequence ID" value="KAJ3814089.1"/>
    <property type="molecule type" value="Genomic_DNA"/>
</dbReference>
<sequence>MSLQSPRAPVPLDILLSESYIFDPRPHYPLLSTLKRFWNPSWTDSNSPDGLTLLFTHGTGFHKEQWEPTIDYLLELIRVSTASSSTQQRPSLNSRNNNNNIKIREIWTIDAPKHGDAGVLNEKSLRNGYEPAFPKWQEYAHNIHAFLTGRGQTLLGTYLESDLEDNRTVIPNFDFSNHTLVCIGHSIGAISLLLSLDLVPSIASFINISSMIFIEPMTMPPTLGSFKDLAEKLASGSRSRRDVWPSAEEAYKMFKTRRTWQSWDDRVLKIFVDTGLRPLPTLHYPNTQHGSGTLTLKCTREQETATYRETHGWDKIYRNLPSYASRVRIHIYYGKIHDFIAKECKENVINTAAGGPQNFASIGFIDGAGHTAPQQKPRGVAEKIFEAIEADTKDRLKGDFFQAKL</sequence>
<gene>
    <name evidence="1" type="ORF">F5876DRAFT_62592</name>
</gene>
<organism evidence="1 2">
    <name type="scientific">Lentinula aff. lateritia</name>
    <dbReference type="NCBI Taxonomy" id="2804960"/>
    <lineage>
        <taxon>Eukaryota</taxon>
        <taxon>Fungi</taxon>
        <taxon>Dikarya</taxon>
        <taxon>Basidiomycota</taxon>
        <taxon>Agaricomycotina</taxon>
        <taxon>Agaricomycetes</taxon>
        <taxon>Agaricomycetidae</taxon>
        <taxon>Agaricales</taxon>
        <taxon>Marasmiineae</taxon>
        <taxon>Omphalotaceae</taxon>
        <taxon>Lentinula</taxon>
    </lineage>
</organism>
<dbReference type="Proteomes" id="UP001163835">
    <property type="component" value="Unassembled WGS sequence"/>
</dbReference>
<evidence type="ECO:0000313" key="1">
    <source>
        <dbReference type="EMBL" id="KAJ3814089.1"/>
    </source>
</evidence>
<name>A0ACC1UAI5_9AGAR</name>
<reference evidence="1" key="1">
    <citation type="submission" date="2022-09" db="EMBL/GenBank/DDBJ databases">
        <title>A Global Phylogenomic Analysis of the Shiitake Genus Lentinula.</title>
        <authorList>
            <consortium name="DOE Joint Genome Institute"/>
            <person name="Sierra-Patev S."/>
            <person name="Min B."/>
            <person name="Naranjo-Ortiz M."/>
            <person name="Looney B."/>
            <person name="Konkel Z."/>
            <person name="Slot J.C."/>
            <person name="Sakamoto Y."/>
            <person name="Steenwyk J.L."/>
            <person name="Rokas A."/>
            <person name="Carro J."/>
            <person name="Camarero S."/>
            <person name="Ferreira P."/>
            <person name="Molpeceres G."/>
            <person name="Ruiz-Duenas F.J."/>
            <person name="Serrano A."/>
            <person name="Henrissat B."/>
            <person name="Drula E."/>
            <person name="Hughes K.W."/>
            <person name="Mata J.L."/>
            <person name="Ishikawa N.K."/>
            <person name="Vargas-Isla R."/>
            <person name="Ushijima S."/>
            <person name="Smith C.A."/>
            <person name="Ahrendt S."/>
            <person name="Andreopoulos W."/>
            <person name="He G."/>
            <person name="Labutti K."/>
            <person name="Lipzen A."/>
            <person name="Ng V."/>
            <person name="Riley R."/>
            <person name="Sandor L."/>
            <person name="Barry K."/>
            <person name="Martinez A.T."/>
            <person name="Xiao Y."/>
            <person name="Gibbons J.G."/>
            <person name="Terashima K."/>
            <person name="Grigoriev I.V."/>
            <person name="Hibbett D.S."/>
        </authorList>
    </citation>
    <scope>NUCLEOTIDE SEQUENCE</scope>
    <source>
        <strain evidence="1">TMI1499</strain>
    </source>
</reference>